<protein>
    <recommendedName>
        <fullName evidence="7">Gamma-soluble NSF attachment protein</fullName>
    </recommendedName>
    <alternativeName>
        <fullName evidence="8">N-ethylmaleimide-sensitive factor attachment protein gamma</fullName>
    </alternativeName>
</protein>
<evidence type="ECO:0000256" key="8">
    <source>
        <dbReference type="ARBA" id="ARBA00042485"/>
    </source>
</evidence>
<dbReference type="Pfam" id="PF14938">
    <property type="entry name" value="SNAP"/>
    <property type="match status" value="1"/>
</dbReference>
<dbReference type="SUPFAM" id="SSF48452">
    <property type="entry name" value="TPR-like"/>
    <property type="match status" value="2"/>
</dbReference>
<dbReference type="GO" id="GO:0016192">
    <property type="term" value="P:vesicle-mediated transport"/>
    <property type="evidence" value="ECO:0007669"/>
    <property type="project" value="UniProtKB-KW"/>
</dbReference>
<gene>
    <name evidence="11" type="ORF">EV193_104299</name>
</gene>
<dbReference type="EMBL" id="SGWQ01000004">
    <property type="protein sequence ID" value="RZS39088.1"/>
    <property type="molecule type" value="Genomic_DNA"/>
</dbReference>
<dbReference type="AlphaFoldDB" id="A0A4Q7KQH5"/>
<dbReference type="GO" id="GO:0019905">
    <property type="term" value="F:syntaxin binding"/>
    <property type="evidence" value="ECO:0007669"/>
    <property type="project" value="TreeGrafter"/>
</dbReference>
<name>A0A4Q7KQH5_9PSEU</name>
<comment type="similarity">
    <text evidence="2">Belongs to the SNAP family.</text>
</comment>
<dbReference type="GO" id="GO:0006886">
    <property type="term" value="P:intracellular protein transport"/>
    <property type="evidence" value="ECO:0007669"/>
    <property type="project" value="InterPro"/>
</dbReference>
<keyword evidence="3" id="KW-0813">Transport</keyword>
<dbReference type="PANTHER" id="PTHR13768">
    <property type="entry name" value="SOLUBLE NSF ATTACHMENT PROTEIN SNAP"/>
    <property type="match status" value="1"/>
</dbReference>
<evidence type="ECO:0000256" key="7">
    <source>
        <dbReference type="ARBA" id="ARBA00040047"/>
    </source>
</evidence>
<dbReference type="GO" id="GO:0031201">
    <property type="term" value="C:SNARE complex"/>
    <property type="evidence" value="ECO:0007669"/>
    <property type="project" value="TreeGrafter"/>
</dbReference>
<dbReference type="InterPro" id="IPR000744">
    <property type="entry name" value="NSF_attach"/>
</dbReference>
<dbReference type="PROSITE" id="PS50005">
    <property type="entry name" value="TPR"/>
    <property type="match status" value="1"/>
</dbReference>
<evidence type="ECO:0000256" key="3">
    <source>
        <dbReference type="ARBA" id="ARBA00022448"/>
    </source>
</evidence>
<dbReference type="GO" id="GO:0005483">
    <property type="term" value="F:soluble NSF attachment protein activity"/>
    <property type="evidence" value="ECO:0007669"/>
    <property type="project" value="TreeGrafter"/>
</dbReference>
<evidence type="ECO:0000256" key="1">
    <source>
        <dbReference type="ARBA" id="ARBA00004170"/>
    </source>
</evidence>
<reference evidence="11 12" key="1">
    <citation type="submission" date="2019-02" db="EMBL/GenBank/DDBJ databases">
        <title>Genomic Encyclopedia of Type Strains, Phase IV (KMG-IV): sequencing the most valuable type-strain genomes for metagenomic binning, comparative biology and taxonomic classification.</title>
        <authorList>
            <person name="Goeker M."/>
        </authorList>
    </citation>
    <scope>NUCLEOTIDE SEQUENCE [LARGE SCALE GENOMIC DNA]</scope>
    <source>
        <strain evidence="11 12">DSM 101727</strain>
    </source>
</reference>
<dbReference type="Gene3D" id="1.25.40.10">
    <property type="entry name" value="Tetratricopeptide repeat domain"/>
    <property type="match status" value="2"/>
</dbReference>
<evidence type="ECO:0000256" key="2">
    <source>
        <dbReference type="ARBA" id="ARBA00010050"/>
    </source>
</evidence>
<keyword evidence="9" id="KW-0802">TPR repeat</keyword>
<evidence type="ECO:0000256" key="6">
    <source>
        <dbReference type="ARBA" id="ARBA00023136"/>
    </source>
</evidence>
<feature type="compositionally biased region" description="Low complexity" evidence="10">
    <location>
        <begin position="11"/>
        <end position="20"/>
    </location>
</feature>
<keyword evidence="6" id="KW-0472">Membrane</keyword>
<evidence type="ECO:0000256" key="9">
    <source>
        <dbReference type="PROSITE-ProRule" id="PRU00339"/>
    </source>
</evidence>
<dbReference type="InterPro" id="IPR019734">
    <property type="entry name" value="TPR_rpt"/>
</dbReference>
<comment type="caution">
    <text evidence="11">The sequence shown here is derived from an EMBL/GenBank/DDBJ whole genome shotgun (WGS) entry which is preliminary data.</text>
</comment>
<evidence type="ECO:0000256" key="5">
    <source>
        <dbReference type="ARBA" id="ARBA00022927"/>
    </source>
</evidence>
<accession>A0A4Q7KQH5</accession>
<sequence>MDEPDEPAEPEMPALPASPEELADFADQQARLLNFPAAEAAWRRFDELCPDPESELLGRRLNEAGADAVAESGPEEAERIWRRALELFAEAGDAVREQVVRQRIGTLWCLTDRVDDGLADVTAAHERIEEIGDVPARCGSARRLAHVLWLIGRHDEALDLLRAAETIAEDDLTRALLTTEIAGYAAQLGDERRDEVRQRADRAAELFRATVPPTTEVYLETLLTGARVRAAAGEFAEAERLFAEVTRSSVWTRRSNAWHLRGLVALDMDEPDAAVRAFTAAVSVRLAAGEPGAAALSNLELASAALAAGRPDQAADAAEDAIPELERIEDPYRLNRAKFVLAQALSDLNQSAQAVDLLAEAVEYYAGTDQHQEAGQCYGIAADLLDRLDRDAEAGERYEWAGESYALAGNAVGELHNRRRAALSWHWAGDRERCGRTLLRAERCTLELGAEEPRLLWERAVLRYDSARILSSWEQRDEAADRAATAAEAFAALDVRSEQAAALTLRGRVLEEVDRKAEAADAFRAALRVLPDGNDEQRAHIQEMLDDIG</sequence>
<organism evidence="11 12">
    <name type="scientific">Herbihabitans rhizosphaerae</name>
    <dbReference type="NCBI Taxonomy" id="1872711"/>
    <lineage>
        <taxon>Bacteria</taxon>
        <taxon>Bacillati</taxon>
        <taxon>Actinomycetota</taxon>
        <taxon>Actinomycetes</taxon>
        <taxon>Pseudonocardiales</taxon>
        <taxon>Pseudonocardiaceae</taxon>
        <taxon>Herbihabitans</taxon>
    </lineage>
</organism>
<evidence type="ECO:0000256" key="4">
    <source>
        <dbReference type="ARBA" id="ARBA00022892"/>
    </source>
</evidence>
<evidence type="ECO:0000313" key="12">
    <source>
        <dbReference type="Proteomes" id="UP000294257"/>
    </source>
</evidence>
<comment type="subcellular location">
    <subcellularLocation>
        <location evidence="1">Membrane</location>
        <topology evidence="1">Peripheral membrane protein</topology>
    </subcellularLocation>
</comment>
<keyword evidence="4" id="KW-0931">ER-Golgi transport</keyword>
<keyword evidence="12" id="KW-1185">Reference proteome</keyword>
<dbReference type="OrthoDB" id="56388at2"/>
<evidence type="ECO:0000256" key="10">
    <source>
        <dbReference type="SAM" id="MobiDB-lite"/>
    </source>
</evidence>
<dbReference type="InterPro" id="IPR011990">
    <property type="entry name" value="TPR-like_helical_dom_sf"/>
</dbReference>
<feature type="repeat" description="TPR" evidence="9">
    <location>
        <begin position="500"/>
        <end position="533"/>
    </location>
</feature>
<dbReference type="Proteomes" id="UP000294257">
    <property type="component" value="Unassembled WGS sequence"/>
</dbReference>
<keyword evidence="5" id="KW-0653">Protein transport</keyword>
<proteinExistence type="inferred from homology"/>
<dbReference type="SMART" id="SM00028">
    <property type="entry name" value="TPR"/>
    <property type="match status" value="5"/>
</dbReference>
<dbReference type="GO" id="GO:0005774">
    <property type="term" value="C:vacuolar membrane"/>
    <property type="evidence" value="ECO:0007669"/>
    <property type="project" value="TreeGrafter"/>
</dbReference>
<dbReference type="PANTHER" id="PTHR13768:SF2">
    <property type="entry name" value="GAMMA-SOLUBLE NSF ATTACHMENT PROTEIN"/>
    <property type="match status" value="1"/>
</dbReference>
<evidence type="ECO:0000313" key="11">
    <source>
        <dbReference type="EMBL" id="RZS39088.1"/>
    </source>
</evidence>
<feature type="region of interest" description="Disordered" evidence="10">
    <location>
        <begin position="1"/>
        <end position="21"/>
    </location>
</feature>